<keyword evidence="5" id="KW-0233">DNA recombination</keyword>
<sequence>MFSEDMAPMIDQISLPDLITLGLIGLMVVIGLLLLRRTGALVPGQEQSRQQEALREGLVRLETRMGDLVGASDTREQALRLEFARNREEISKALTALSDTVRRLGADQTAQQQQFRDKLDEKMRELRAENAAKLDDMRKTVDEKLQTTLERRLTESFKTVAERLESVQKGLGEMQTLATGVGDLKRVLTNVKSRGTFGEVQLELLIQDILTSDQYIANYDCGRTTGERVEFGIRLPGTEEPVFLPVDAKFPTEDYERLLGAVELGDAAGIDAAAKALEIRIRKFAKDIADKYINPPATADTAILFVPTEGLYAEILRRPGLFEALQRDFRVTVAGPTNFQALLSTIRLGFRQAALAERAGEVWTVLGAVKKEFEKYGRQIEQMGKSLSAVQNHVDKLETRKRAMLRALKGVESVSEGDADRLLENRANEDDRDDDTDGHNGDHKDDG</sequence>
<dbReference type="Proteomes" id="UP000271227">
    <property type="component" value="Unassembled WGS sequence"/>
</dbReference>
<evidence type="ECO:0000256" key="5">
    <source>
        <dbReference type="ARBA" id="ARBA00023172"/>
    </source>
</evidence>
<feature type="transmembrane region" description="Helical" evidence="7">
    <location>
        <begin position="18"/>
        <end position="35"/>
    </location>
</feature>
<dbReference type="GO" id="GO:0006310">
    <property type="term" value="P:DNA recombination"/>
    <property type="evidence" value="ECO:0007669"/>
    <property type="project" value="UniProtKB-KW"/>
</dbReference>
<feature type="region of interest" description="Disordered" evidence="6">
    <location>
        <begin position="411"/>
        <end position="447"/>
    </location>
</feature>
<evidence type="ECO:0000256" key="6">
    <source>
        <dbReference type="SAM" id="MobiDB-lite"/>
    </source>
</evidence>
<evidence type="ECO:0000256" key="2">
    <source>
        <dbReference type="ARBA" id="ARBA00009840"/>
    </source>
</evidence>
<dbReference type="InterPro" id="IPR003798">
    <property type="entry name" value="DNA_recombination_RmuC"/>
</dbReference>
<evidence type="ECO:0000313" key="9">
    <source>
        <dbReference type="Proteomes" id="UP000271227"/>
    </source>
</evidence>
<comment type="function">
    <text evidence="1">Involved in DNA recombination.</text>
</comment>
<evidence type="ECO:0000256" key="7">
    <source>
        <dbReference type="SAM" id="Phobius"/>
    </source>
</evidence>
<keyword evidence="9" id="KW-1185">Reference proteome</keyword>
<keyword evidence="7" id="KW-1133">Transmembrane helix</keyword>
<name>A0A3M0CN06_9PROT</name>
<protein>
    <recommendedName>
        <fullName evidence="3">DNA recombination protein RmuC homolog</fullName>
    </recommendedName>
</protein>
<proteinExistence type="inferred from homology"/>
<feature type="compositionally biased region" description="Basic and acidic residues" evidence="6">
    <location>
        <begin position="437"/>
        <end position="447"/>
    </location>
</feature>
<feature type="compositionally biased region" description="Basic and acidic residues" evidence="6">
    <location>
        <begin position="418"/>
        <end position="429"/>
    </location>
</feature>
<keyword evidence="7" id="KW-0472">Membrane</keyword>
<gene>
    <name evidence="8" type="ORF">BXY39_2904</name>
</gene>
<evidence type="ECO:0000256" key="1">
    <source>
        <dbReference type="ARBA" id="ARBA00003416"/>
    </source>
</evidence>
<evidence type="ECO:0000256" key="4">
    <source>
        <dbReference type="ARBA" id="ARBA00023054"/>
    </source>
</evidence>
<evidence type="ECO:0000256" key="3">
    <source>
        <dbReference type="ARBA" id="ARBA00021840"/>
    </source>
</evidence>
<comment type="similarity">
    <text evidence="2">Belongs to the RmuC family.</text>
</comment>
<keyword evidence="7" id="KW-0812">Transmembrane</keyword>
<dbReference type="PANTHER" id="PTHR30563">
    <property type="entry name" value="DNA RECOMBINATION PROTEIN RMUC"/>
    <property type="match status" value="1"/>
</dbReference>
<dbReference type="AlphaFoldDB" id="A0A3M0CN06"/>
<organism evidence="8 9">
    <name type="scientific">Eilatimonas milleporae</name>
    <dbReference type="NCBI Taxonomy" id="911205"/>
    <lineage>
        <taxon>Bacteria</taxon>
        <taxon>Pseudomonadati</taxon>
        <taxon>Pseudomonadota</taxon>
        <taxon>Alphaproteobacteria</taxon>
        <taxon>Kordiimonadales</taxon>
        <taxon>Kordiimonadaceae</taxon>
        <taxon>Eilatimonas</taxon>
    </lineage>
</organism>
<comment type="caution">
    <text evidence="8">The sequence shown here is derived from an EMBL/GenBank/DDBJ whole genome shotgun (WGS) entry which is preliminary data.</text>
</comment>
<dbReference type="PANTHER" id="PTHR30563:SF0">
    <property type="entry name" value="DNA RECOMBINATION PROTEIN RMUC"/>
    <property type="match status" value="1"/>
</dbReference>
<accession>A0A3M0CN06</accession>
<dbReference type="InParanoid" id="A0A3M0CN06"/>
<dbReference type="EMBL" id="REFR01000013">
    <property type="protein sequence ID" value="RMB04633.1"/>
    <property type="molecule type" value="Genomic_DNA"/>
</dbReference>
<evidence type="ECO:0000313" key="8">
    <source>
        <dbReference type="EMBL" id="RMB04633.1"/>
    </source>
</evidence>
<dbReference type="Pfam" id="PF02646">
    <property type="entry name" value="RmuC"/>
    <property type="match status" value="1"/>
</dbReference>
<keyword evidence="4" id="KW-0175">Coiled coil</keyword>
<reference evidence="8 9" key="1">
    <citation type="submission" date="2018-10" db="EMBL/GenBank/DDBJ databases">
        <title>Genomic Encyclopedia of Archaeal and Bacterial Type Strains, Phase II (KMG-II): from individual species to whole genera.</title>
        <authorList>
            <person name="Goeker M."/>
        </authorList>
    </citation>
    <scope>NUCLEOTIDE SEQUENCE [LARGE SCALE GENOMIC DNA]</scope>
    <source>
        <strain evidence="8 9">DSM 25217</strain>
    </source>
</reference>